<dbReference type="AlphaFoldDB" id="A0A699UQJ0"/>
<evidence type="ECO:0000313" key="2">
    <source>
        <dbReference type="EMBL" id="GFD23801.1"/>
    </source>
</evidence>
<name>A0A699UQJ0_TANCI</name>
<organism evidence="2">
    <name type="scientific">Tanacetum cinerariifolium</name>
    <name type="common">Dalmatian daisy</name>
    <name type="synonym">Chrysanthemum cinerariifolium</name>
    <dbReference type="NCBI Taxonomy" id="118510"/>
    <lineage>
        <taxon>Eukaryota</taxon>
        <taxon>Viridiplantae</taxon>
        <taxon>Streptophyta</taxon>
        <taxon>Embryophyta</taxon>
        <taxon>Tracheophyta</taxon>
        <taxon>Spermatophyta</taxon>
        <taxon>Magnoliopsida</taxon>
        <taxon>eudicotyledons</taxon>
        <taxon>Gunneridae</taxon>
        <taxon>Pentapetalae</taxon>
        <taxon>asterids</taxon>
        <taxon>campanulids</taxon>
        <taxon>Asterales</taxon>
        <taxon>Asteraceae</taxon>
        <taxon>Asteroideae</taxon>
        <taxon>Anthemideae</taxon>
        <taxon>Anthemidinae</taxon>
        <taxon>Tanacetum</taxon>
    </lineage>
</organism>
<dbReference type="EMBL" id="BKCJ011347571">
    <property type="protein sequence ID" value="GFD23801.1"/>
    <property type="molecule type" value="Genomic_DNA"/>
</dbReference>
<comment type="caution">
    <text evidence="2">The sequence shown here is derived from an EMBL/GenBank/DDBJ whole genome shotgun (WGS) entry which is preliminary data.</text>
</comment>
<feature type="compositionally biased region" description="Basic and acidic residues" evidence="1">
    <location>
        <begin position="1"/>
        <end position="13"/>
    </location>
</feature>
<feature type="non-terminal residue" evidence="2">
    <location>
        <position position="105"/>
    </location>
</feature>
<feature type="region of interest" description="Disordered" evidence="1">
    <location>
        <begin position="1"/>
        <end position="24"/>
    </location>
</feature>
<evidence type="ECO:0000256" key="1">
    <source>
        <dbReference type="SAM" id="MobiDB-lite"/>
    </source>
</evidence>
<reference evidence="2" key="1">
    <citation type="journal article" date="2019" name="Sci. Rep.">
        <title>Draft genome of Tanacetum cinerariifolium, the natural source of mosquito coil.</title>
        <authorList>
            <person name="Yamashiro T."/>
            <person name="Shiraishi A."/>
            <person name="Satake H."/>
            <person name="Nakayama K."/>
        </authorList>
    </citation>
    <scope>NUCLEOTIDE SEQUENCE</scope>
</reference>
<feature type="non-terminal residue" evidence="2">
    <location>
        <position position="1"/>
    </location>
</feature>
<protein>
    <submittedName>
        <fullName evidence="2">Uncharacterized protein</fullName>
    </submittedName>
</protein>
<proteinExistence type="predicted"/>
<gene>
    <name evidence="2" type="ORF">Tci_895770</name>
</gene>
<sequence>LRLRRDNGPDAARRKAVVAGQREGDGVSVGAEGELRRVVGVGEAQAHAARAGGGKAQRVAAGHVGHVAGGAGQHAHAGGGIARAVQHLQLEVAAGFANLHAPPKL</sequence>
<accession>A0A699UQJ0</accession>